<comment type="caution">
    <text evidence="2">The sequence shown here is derived from an EMBL/GenBank/DDBJ whole genome shotgun (WGS) entry which is preliminary data.</text>
</comment>
<feature type="transmembrane region" description="Helical" evidence="1">
    <location>
        <begin position="98"/>
        <end position="119"/>
    </location>
</feature>
<proteinExistence type="predicted"/>
<keyword evidence="1" id="KW-1133">Transmembrane helix</keyword>
<keyword evidence="1" id="KW-0472">Membrane</keyword>
<reference evidence="2 3" key="1">
    <citation type="submission" date="2024-08" db="EMBL/GenBank/DDBJ databases">
        <authorList>
            <person name="Lu H."/>
        </authorList>
    </citation>
    <scope>NUCLEOTIDE SEQUENCE [LARGE SCALE GENOMIC DNA]</scope>
    <source>
        <strain evidence="2 3">BYS78W</strain>
    </source>
</reference>
<organism evidence="2 3">
    <name type="scientific">Pelomonas candidula</name>
    <dbReference type="NCBI Taxonomy" id="3299025"/>
    <lineage>
        <taxon>Bacteria</taxon>
        <taxon>Pseudomonadati</taxon>
        <taxon>Pseudomonadota</taxon>
        <taxon>Betaproteobacteria</taxon>
        <taxon>Burkholderiales</taxon>
        <taxon>Sphaerotilaceae</taxon>
        <taxon>Roseateles</taxon>
    </lineage>
</organism>
<gene>
    <name evidence="2" type="ORF">ACG04R_26515</name>
</gene>
<evidence type="ECO:0000313" key="3">
    <source>
        <dbReference type="Proteomes" id="UP001606134"/>
    </source>
</evidence>
<name>A0ABW7HKF4_9BURK</name>
<feature type="transmembrane region" description="Helical" evidence="1">
    <location>
        <begin position="53"/>
        <end position="78"/>
    </location>
</feature>
<sequence length="127" mass="14071">MHALEEPDQTLDRVSFEIRLVVFLAIGFALSTGARAALALLAVKAVSGHWPIWLFFIAEVIGGLWLITLAVVNAYVFVKRAALPRLSDIGFYGSVRRWITVLLFLFPVSVLVVLCMLLMPGGYVPRK</sequence>
<keyword evidence="3" id="KW-1185">Reference proteome</keyword>
<evidence type="ECO:0000256" key="1">
    <source>
        <dbReference type="SAM" id="Phobius"/>
    </source>
</evidence>
<keyword evidence="1" id="KW-0812">Transmembrane</keyword>
<evidence type="ECO:0000313" key="2">
    <source>
        <dbReference type="EMBL" id="MFG6490254.1"/>
    </source>
</evidence>
<accession>A0ABW7HKF4</accession>
<dbReference type="RefSeq" id="WP_394417138.1">
    <property type="nucleotide sequence ID" value="NZ_JBIGIC010000020.1"/>
</dbReference>
<feature type="transmembrane region" description="Helical" evidence="1">
    <location>
        <begin position="20"/>
        <end position="41"/>
    </location>
</feature>
<dbReference type="EMBL" id="JBIGIC010000020">
    <property type="protein sequence ID" value="MFG6490254.1"/>
    <property type="molecule type" value="Genomic_DNA"/>
</dbReference>
<protein>
    <submittedName>
        <fullName evidence="2">Uncharacterized protein</fullName>
    </submittedName>
</protein>
<dbReference type="Proteomes" id="UP001606134">
    <property type="component" value="Unassembled WGS sequence"/>
</dbReference>